<evidence type="ECO:0000313" key="4">
    <source>
        <dbReference type="EMBL" id="PZX14380.1"/>
    </source>
</evidence>
<keyword evidence="2" id="KW-0472">Membrane</keyword>
<dbReference type="Proteomes" id="UP000249239">
    <property type="component" value="Unassembled WGS sequence"/>
</dbReference>
<evidence type="ECO:0000256" key="1">
    <source>
        <dbReference type="ARBA" id="ARBA00004442"/>
    </source>
</evidence>
<evidence type="ECO:0008006" key="6">
    <source>
        <dbReference type="Google" id="ProtNLM"/>
    </source>
</evidence>
<proteinExistence type="predicted"/>
<dbReference type="Gene3D" id="2.40.170.20">
    <property type="entry name" value="TonB-dependent receptor, beta-barrel domain"/>
    <property type="match status" value="1"/>
</dbReference>
<dbReference type="InterPro" id="IPR036942">
    <property type="entry name" value="Beta-barrel_TonB_sf"/>
</dbReference>
<reference evidence="4 5" key="1">
    <citation type="submission" date="2018-06" db="EMBL/GenBank/DDBJ databases">
        <title>Genomic Encyclopedia of Archaeal and Bacterial Type Strains, Phase II (KMG-II): from individual species to whole genera.</title>
        <authorList>
            <person name="Goeker M."/>
        </authorList>
    </citation>
    <scope>NUCLEOTIDE SEQUENCE [LARGE SCALE GENOMIC DNA]</scope>
    <source>
        <strain evidence="4 5">DSM 6779</strain>
    </source>
</reference>
<comment type="subcellular location">
    <subcellularLocation>
        <location evidence="1">Cell outer membrane</location>
    </subcellularLocation>
</comment>
<protein>
    <recommendedName>
        <fullName evidence="6">TonB dependent receptor</fullName>
    </recommendedName>
</protein>
<dbReference type="RefSeq" id="WP_111446249.1">
    <property type="nucleotide sequence ID" value="NZ_QKZK01000020.1"/>
</dbReference>
<name>A0A2W7N2T7_9BACT</name>
<gene>
    <name evidence="4" type="ORF">LX69_02393</name>
</gene>
<evidence type="ECO:0000313" key="5">
    <source>
        <dbReference type="Proteomes" id="UP000249239"/>
    </source>
</evidence>
<dbReference type="OrthoDB" id="1264254at2"/>
<accession>A0A2W7N2T7</accession>
<dbReference type="EMBL" id="QKZK01000020">
    <property type="protein sequence ID" value="PZX14380.1"/>
    <property type="molecule type" value="Genomic_DNA"/>
</dbReference>
<organism evidence="4 5">
    <name type="scientific">Breznakibacter xylanolyticus</name>
    <dbReference type="NCBI Taxonomy" id="990"/>
    <lineage>
        <taxon>Bacteria</taxon>
        <taxon>Pseudomonadati</taxon>
        <taxon>Bacteroidota</taxon>
        <taxon>Bacteroidia</taxon>
        <taxon>Marinilabiliales</taxon>
        <taxon>Marinilabiliaceae</taxon>
        <taxon>Breznakibacter</taxon>
    </lineage>
</organism>
<sequence length="581" mass="65123">MTPSIIKSKLTTITLLLPVILTAQQTINQDVRVVREYTPTISDATKMDQMPVLDDTSTYRPVFRYSILSRPIETPGKIDPISPARLNAERAPMVTNTRIKAGAGLNNSLMGEIDYNMPASKDYQLGLSLRQHSSWGKVTHENSREADAPLHETFVGANVKRFFTGTTLTSHIDYKRRGYEYYGMETFDTLQNYWIPNHNDPIKGNDLKVNSAQYTSQFSMGLGLNNRATASDDFQWNGNIDFSSFGNKTGVKQNQLDLAGHIYTPAGNLYFAADLDMNFYKVSTPDTIGPMYSFDDRQISLVKALPRLGYNFGNGYVEGGLLLISEMGRDDDEMRAAPHLYAQLDVAQGIVSLFGGMTGQLNRNDYATMQFSNPFISPDVNIQSSFYGMNLLGGIKGNFSSAASFSAKVEYSIFNDEHFFVNNSYERVSNGTRDYVNRFGVVYDDGSLLKLGGEMLITPLKMLSVKLSGNYYAWELDALANPYHKPNVDLGLGVNIKATDDLHISTNVTYVGQRKALLNTLIPVEKNLDAMVDINIGIRYDYTRSWSFWAQLDNLAARQYYQWYGYPSYKVHAMAGATFCF</sequence>
<dbReference type="GO" id="GO:0009279">
    <property type="term" value="C:cell outer membrane"/>
    <property type="evidence" value="ECO:0007669"/>
    <property type="project" value="UniProtKB-SubCell"/>
</dbReference>
<keyword evidence="5" id="KW-1185">Reference proteome</keyword>
<evidence type="ECO:0000256" key="2">
    <source>
        <dbReference type="ARBA" id="ARBA00023136"/>
    </source>
</evidence>
<evidence type="ECO:0000256" key="3">
    <source>
        <dbReference type="ARBA" id="ARBA00023237"/>
    </source>
</evidence>
<keyword evidence="3" id="KW-0998">Cell outer membrane</keyword>
<dbReference type="SUPFAM" id="SSF56935">
    <property type="entry name" value="Porins"/>
    <property type="match status" value="1"/>
</dbReference>
<dbReference type="AlphaFoldDB" id="A0A2W7N2T7"/>
<comment type="caution">
    <text evidence="4">The sequence shown here is derived from an EMBL/GenBank/DDBJ whole genome shotgun (WGS) entry which is preliminary data.</text>
</comment>